<evidence type="ECO:0000313" key="3">
    <source>
        <dbReference type="Proteomes" id="UP000318199"/>
    </source>
</evidence>
<dbReference type="AlphaFoldDB" id="A0A562ZQ37"/>
<evidence type="ECO:0000256" key="1">
    <source>
        <dbReference type="SAM" id="MobiDB-lite"/>
    </source>
</evidence>
<dbReference type="EMBL" id="VOBQ01000011">
    <property type="protein sequence ID" value="TWO70700.1"/>
    <property type="molecule type" value="Genomic_DNA"/>
</dbReference>
<sequence length="85" mass="9205">MSAKTTSRDFAQGRVKKLRRMRPPFAQQTLTQLPPRNFVARAAALRAVSGAAGAHVRSQGAARRADKVALARLLRSADLGRGHND</sequence>
<name>A0A562ZQ37_9BURK</name>
<gene>
    <name evidence="2" type="ORF">FN976_14180</name>
</gene>
<proteinExistence type="predicted"/>
<accession>A0A562ZQ37</accession>
<dbReference type="OrthoDB" id="8796207at2"/>
<comment type="caution">
    <text evidence="2">The sequence shown here is derived from an EMBL/GenBank/DDBJ whole genome shotgun (WGS) entry which is preliminary data.</text>
</comment>
<reference evidence="2 3" key="1">
    <citation type="submission" date="2019-07" db="EMBL/GenBank/DDBJ databases">
        <title>Caenimonas sedimenti sp. nov., isolated from activated sludge.</title>
        <authorList>
            <person name="Xu J."/>
        </authorList>
    </citation>
    <scope>NUCLEOTIDE SEQUENCE [LARGE SCALE GENOMIC DNA]</scope>
    <source>
        <strain evidence="2 3">HX-9-20</strain>
    </source>
</reference>
<dbReference type="RefSeq" id="WP_145893692.1">
    <property type="nucleotide sequence ID" value="NZ_VOBQ01000011.1"/>
</dbReference>
<feature type="region of interest" description="Disordered" evidence="1">
    <location>
        <begin position="1"/>
        <end position="22"/>
    </location>
</feature>
<organism evidence="2 3">
    <name type="scientific">Caenimonas sedimenti</name>
    <dbReference type="NCBI Taxonomy" id="2596921"/>
    <lineage>
        <taxon>Bacteria</taxon>
        <taxon>Pseudomonadati</taxon>
        <taxon>Pseudomonadota</taxon>
        <taxon>Betaproteobacteria</taxon>
        <taxon>Burkholderiales</taxon>
        <taxon>Comamonadaceae</taxon>
        <taxon>Caenimonas</taxon>
    </lineage>
</organism>
<keyword evidence="3" id="KW-1185">Reference proteome</keyword>
<protein>
    <submittedName>
        <fullName evidence="2">Uncharacterized protein</fullName>
    </submittedName>
</protein>
<evidence type="ECO:0000313" key="2">
    <source>
        <dbReference type="EMBL" id="TWO70700.1"/>
    </source>
</evidence>
<dbReference type="Proteomes" id="UP000318199">
    <property type="component" value="Unassembled WGS sequence"/>
</dbReference>